<dbReference type="InterPro" id="IPR027417">
    <property type="entry name" value="P-loop_NTPase"/>
</dbReference>
<dbReference type="Gene3D" id="1.10.8.430">
    <property type="entry name" value="Helical domain of apoptotic protease-activating factors"/>
    <property type="match status" value="1"/>
</dbReference>
<dbReference type="GO" id="GO:0007165">
    <property type="term" value="P:signal transduction"/>
    <property type="evidence" value="ECO:0007669"/>
    <property type="project" value="InterPro"/>
</dbReference>
<protein>
    <recommendedName>
        <fullName evidence="2">TIR domain-containing protein</fullName>
    </recommendedName>
</protein>
<evidence type="ECO:0000313" key="4">
    <source>
        <dbReference type="Proteomes" id="UP000030711"/>
    </source>
</evidence>
<dbReference type="InterPro" id="IPR042197">
    <property type="entry name" value="Apaf_helical"/>
</dbReference>
<proteinExistence type="predicted"/>
<dbReference type="SUPFAM" id="SSF52200">
    <property type="entry name" value="Toll/Interleukin receptor TIR domain"/>
    <property type="match status" value="1"/>
</dbReference>
<dbReference type="InterPro" id="IPR044974">
    <property type="entry name" value="Disease_R_plants"/>
</dbReference>
<dbReference type="Pfam" id="PF00931">
    <property type="entry name" value="NB-ARC"/>
    <property type="match status" value="1"/>
</dbReference>
<dbReference type="EMBL" id="MU850056">
    <property type="protein sequence ID" value="KAK2631352.1"/>
    <property type="molecule type" value="Genomic_DNA"/>
</dbReference>
<evidence type="ECO:0000313" key="3">
    <source>
        <dbReference type="EMBL" id="KAK2631352.1"/>
    </source>
</evidence>
<comment type="caution">
    <text evidence="3">The sequence shown here is derived from an EMBL/GenBank/DDBJ whole genome shotgun (WGS) entry which is preliminary data.</text>
</comment>
<dbReference type="FunFam" id="3.40.50.10140:FF:000007">
    <property type="entry name" value="Disease resistance protein (TIR-NBS-LRR class)"/>
    <property type="match status" value="1"/>
</dbReference>
<dbReference type="PRINTS" id="PR00364">
    <property type="entry name" value="DISEASERSIST"/>
</dbReference>
<name>A0AAD9WI57_EUCGR</name>
<dbReference type="Proteomes" id="UP000030711">
    <property type="component" value="Unassembled WGS sequence"/>
</dbReference>
<dbReference type="InterPro" id="IPR035897">
    <property type="entry name" value="Toll_tir_struct_dom_sf"/>
</dbReference>
<gene>
    <name evidence="3" type="ORF">EUGRSUZ_L03036</name>
</gene>
<organism evidence="3 4">
    <name type="scientific">Eucalyptus grandis</name>
    <name type="common">Flooded gum</name>
    <dbReference type="NCBI Taxonomy" id="71139"/>
    <lineage>
        <taxon>Eukaryota</taxon>
        <taxon>Viridiplantae</taxon>
        <taxon>Streptophyta</taxon>
        <taxon>Embryophyta</taxon>
        <taxon>Tracheophyta</taxon>
        <taxon>Spermatophyta</taxon>
        <taxon>Magnoliopsida</taxon>
        <taxon>eudicotyledons</taxon>
        <taxon>Gunneridae</taxon>
        <taxon>Pentapetalae</taxon>
        <taxon>rosids</taxon>
        <taxon>malvids</taxon>
        <taxon>Myrtales</taxon>
        <taxon>Myrtaceae</taxon>
        <taxon>Myrtoideae</taxon>
        <taxon>Eucalypteae</taxon>
        <taxon>Eucalyptus</taxon>
    </lineage>
</organism>
<dbReference type="Pfam" id="PF01582">
    <property type="entry name" value="TIR"/>
    <property type="match status" value="1"/>
</dbReference>
<dbReference type="Gene3D" id="3.40.50.300">
    <property type="entry name" value="P-loop containing nucleotide triphosphate hydrolases"/>
    <property type="match status" value="1"/>
</dbReference>
<dbReference type="PANTHER" id="PTHR11017:SF570">
    <property type="entry name" value="DISEASE RESISTANCE PROTEIN (TIR-NBS CLASS)-RELATED"/>
    <property type="match status" value="1"/>
</dbReference>
<dbReference type="SMART" id="SM00255">
    <property type="entry name" value="TIR"/>
    <property type="match status" value="1"/>
</dbReference>
<dbReference type="SUPFAM" id="SSF52540">
    <property type="entry name" value="P-loop containing nucleoside triphosphate hydrolases"/>
    <property type="match status" value="1"/>
</dbReference>
<feature type="domain" description="TIR" evidence="2">
    <location>
        <begin position="12"/>
        <end position="183"/>
    </location>
</feature>
<dbReference type="Gene3D" id="3.40.50.10140">
    <property type="entry name" value="Toll/interleukin-1 receptor homology (TIR) domain"/>
    <property type="match status" value="1"/>
</dbReference>
<dbReference type="GO" id="GO:0006952">
    <property type="term" value="P:defense response"/>
    <property type="evidence" value="ECO:0007669"/>
    <property type="project" value="InterPro"/>
</dbReference>
<evidence type="ECO:0000256" key="1">
    <source>
        <dbReference type="ARBA" id="ARBA00023027"/>
    </source>
</evidence>
<evidence type="ECO:0000259" key="2">
    <source>
        <dbReference type="PROSITE" id="PS50104"/>
    </source>
</evidence>
<accession>A0AAD9WI57</accession>
<dbReference type="PROSITE" id="PS50104">
    <property type="entry name" value="TIR"/>
    <property type="match status" value="1"/>
</dbReference>
<dbReference type="InterPro" id="IPR002182">
    <property type="entry name" value="NB-ARC"/>
</dbReference>
<dbReference type="InterPro" id="IPR000157">
    <property type="entry name" value="TIR_dom"/>
</dbReference>
<keyword evidence="4" id="KW-1185">Reference proteome</keyword>
<reference evidence="3 4" key="1">
    <citation type="journal article" date="2014" name="Nature">
        <title>The genome of Eucalyptus grandis.</title>
        <authorList>
            <person name="Myburg A.A."/>
            <person name="Grattapaglia D."/>
            <person name="Tuskan G.A."/>
            <person name="Hellsten U."/>
            <person name="Hayes R.D."/>
            <person name="Grimwood J."/>
            <person name="Jenkins J."/>
            <person name="Lindquist E."/>
            <person name="Tice H."/>
            <person name="Bauer D."/>
            <person name="Goodstein D.M."/>
            <person name="Dubchak I."/>
            <person name="Poliakov A."/>
            <person name="Mizrachi E."/>
            <person name="Kullan A.R."/>
            <person name="Hussey S.G."/>
            <person name="Pinard D."/>
            <person name="van der Merwe K."/>
            <person name="Singh P."/>
            <person name="van Jaarsveld I."/>
            <person name="Silva-Junior O.B."/>
            <person name="Togawa R.C."/>
            <person name="Pappas M.R."/>
            <person name="Faria D.A."/>
            <person name="Sansaloni C.P."/>
            <person name="Petroli C.D."/>
            <person name="Yang X."/>
            <person name="Ranjan P."/>
            <person name="Tschaplinski T.J."/>
            <person name="Ye C.Y."/>
            <person name="Li T."/>
            <person name="Sterck L."/>
            <person name="Vanneste K."/>
            <person name="Murat F."/>
            <person name="Soler M."/>
            <person name="Clemente H.S."/>
            <person name="Saidi N."/>
            <person name="Cassan-Wang H."/>
            <person name="Dunand C."/>
            <person name="Hefer C.A."/>
            <person name="Bornberg-Bauer E."/>
            <person name="Kersting A.R."/>
            <person name="Vining K."/>
            <person name="Amarasinghe V."/>
            <person name="Ranik M."/>
            <person name="Naithani S."/>
            <person name="Elser J."/>
            <person name="Boyd A.E."/>
            <person name="Liston A."/>
            <person name="Spatafora J.W."/>
            <person name="Dharmwardhana P."/>
            <person name="Raja R."/>
            <person name="Sullivan C."/>
            <person name="Romanel E."/>
            <person name="Alves-Ferreira M."/>
            <person name="Kulheim C."/>
            <person name="Foley W."/>
            <person name="Carocha V."/>
            <person name="Paiva J."/>
            <person name="Kudrna D."/>
            <person name="Brommonschenkel S.H."/>
            <person name="Pasquali G."/>
            <person name="Byrne M."/>
            <person name="Rigault P."/>
            <person name="Tibbits J."/>
            <person name="Spokevicius A."/>
            <person name="Jones R.C."/>
            <person name="Steane D.A."/>
            <person name="Vaillancourt R.E."/>
            <person name="Potts B.M."/>
            <person name="Joubert F."/>
            <person name="Barry K."/>
            <person name="Pappas G.J."/>
            <person name="Strauss S.H."/>
            <person name="Jaiswal P."/>
            <person name="Grima-Pettenati J."/>
            <person name="Salse J."/>
            <person name="Van de Peer Y."/>
            <person name="Rokhsar D.S."/>
            <person name="Schmutz J."/>
        </authorList>
    </citation>
    <scope>NUCLEOTIDE SEQUENCE [LARGE SCALE GENOMIC DNA]</scope>
    <source>
        <strain evidence="4">cv. BRASUZ1</strain>
        <tissue evidence="3">Leaf extractions</tissue>
    </source>
</reference>
<dbReference type="PANTHER" id="PTHR11017">
    <property type="entry name" value="LEUCINE-RICH REPEAT-CONTAINING PROTEIN"/>
    <property type="match status" value="1"/>
</dbReference>
<dbReference type="AlphaFoldDB" id="A0AAD9WI57"/>
<keyword evidence="1" id="KW-0520">NAD</keyword>
<sequence>MSTSLANSTESKNYDVFLSFRGKDTRNNFVDHLYKGLDRVGLHVFRDDDEVHEGEKINDKLFQAIENSEISIPILSENYASSKWCLQELVQMIECMNKARHVVLPIFYWVEPTNVRHQKGRFGEGFARLSGEYSEKEVEKWKQVLQDVASLKGWEVSETANRKEGKLVEDVVKKVWEDLKKAFQLFVPNQPVGFDDAKERILQLLDDNPYATRIVGIHGMWGIGKTTLAKVVYNELSNQFQLRSFIANIKENSQRNGIAWLQNKLIFDILGMKYQGSDIDEGINILRSKCKLKKVLILLDDVNHHDQLKSLVGKEDWFNMGSRIIITTRIKSILDYAQVNRQYHLMEIKRDQSLILFSRHAFCKESPRCGFEALSIEIVSTIGGLPLALEFMGKTLCGKNQAIWQEALKKLRKVSHVKVQEKLRIRYDTSNYK</sequence>
<dbReference type="GO" id="GO:0043531">
    <property type="term" value="F:ADP binding"/>
    <property type="evidence" value="ECO:0007669"/>
    <property type="project" value="InterPro"/>
</dbReference>